<accession>G0S8X4</accession>
<keyword evidence="3" id="KW-1185">Reference proteome</keyword>
<dbReference type="eggNOG" id="ENOG502SN0Y">
    <property type="taxonomic scope" value="Eukaryota"/>
</dbReference>
<evidence type="ECO:0000313" key="2">
    <source>
        <dbReference type="EMBL" id="EGS19885.1"/>
    </source>
</evidence>
<dbReference type="GeneID" id="18258415"/>
<dbReference type="InterPro" id="IPR010730">
    <property type="entry name" value="HET"/>
</dbReference>
<reference evidence="2 3" key="1">
    <citation type="journal article" date="2011" name="Cell">
        <title>Insight into structure and assembly of the nuclear pore complex by utilizing the genome of a eukaryotic thermophile.</title>
        <authorList>
            <person name="Amlacher S."/>
            <person name="Sarges P."/>
            <person name="Flemming D."/>
            <person name="van Noort V."/>
            <person name="Kunze R."/>
            <person name="Devos D.P."/>
            <person name="Arumugam M."/>
            <person name="Bork P."/>
            <person name="Hurt E."/>
        </authorList>
    </citation>
    <scope>NUCLEOTIDE SEQUENCE [LARGE SCALE GENOMIC DNA]</scope>
    <source>
        <strain evidence="3">DSM 1495 / CBS 144.50 / IMI 039719</strain>
    </source>
</reference>
<name>G0S8X4_CHATD</name>
<dbReference type="AlphaFoldDB" id="G0S8X4"/>
<evidence type="ECO:0000259" key="1">
    <source>
        <dbReference type="Pfam" id="PF06985"/>
    </source>
</evidence>
<dbReference type="OMA" id="THITHHE"/>
<dbReference type="RefSeq" id="XP_006694770.1">
    <property type="nucleotide sequence ID" value="XM_006694707.1"/>
</dbReference>
<dbReference type="STRING" id="759272.G0S8X4"/>
<dbReference type="OrthoDB" id="5347061at2759"/>
<dbReference type="PANTHER" id="PTHR33112:SF9">
    <property type="entry name" value="HETEROKARYON INCOMPATIBILITY DOMAIN-CONTAINING PROTEIN"/>
    <property type="match status" value="1"/>
</dbReference>
<sequence>MFPLSDRPDRGRLWIKSKLGLTLLDLGVDPSESAPIRLIESAGKNGRYVTLSYCWGKAKFLKTTKDNYTRHKQGILFADLPRTFQHTIRVCRALGVRYLWIDALCIIQDDSQDWAAESVRMADVYQKSFFTLSATWGDSPDCGLFQDFDTASESRIGPVALRQVVHPTLTHITHHENEFPVLTRGWCYQEHLLSRRILYFTMWEVMLQCLESTICECGSSIHKSRGTEQEKYKQFFCCPEDQHPASPSATSPDVASNFWHVTVSDYTLLRLTYSSDKLPAISGIATVIQRKTNWHYLAGLWRETLLTDLCWYVWPPPPAPPNATSSPCGGKPQKQRRKSPTWSWITIPHSNCIHYQAALLSFYQKMPIHLTLHASILDAGCTPPSSMSEVHSGFIVLECYMQQIPLTMMQALVMDLTQGLALDEGLDTPLEEGPFYLIPMVAYVSGDEWFKYTGYTALVVTPAEEGKDEMVRVGLLICHVNPATGGKPGTYKIWERAVNGKKVRIRLI</sequence>
<dbReference type="Pfam" id="PF06985">
    <property type="entry name" value="HET"/>
    <property type="match status" value="1"/>
</dbReference>
<proteinExistence type="predicted"/>
<dbReference type="PANTHER" id="PTHR33112">
    <property type="entry name" value="DOMAIN PROTEIN, PUTATIVE-RELATED"/>
    <property type="match status" value="1"/>
</dbReference>
<organism evidence="3">
    <name type="scientific">Chaetomium thermophilum (strain DSM 1495 / CBS 144.50 / IMI 039719)</name>
    <name type="common">Thermochaetoides thermophila</name>
    <dbReference type="NCBI Taxonomy" id="759272"/>
    <lineage>
        <taxon>Eukaryota</taxon>
        <taxon>Fungi</taxon>
        <taxon>Dikarya</taxon>
        <taxon>Ascomycota</taxon>
        <taxon>Pezizomycotina</taxon>
        <taxon>Sordariomycetes</taxon>
        <taxon>Sordariomycetidae</taxon>
        <taxon>Sordariales</taxon>
        <taxon>Chaetomiaceae</taxon>
        <taxon>Thermochaetoides</taxon>
    </lineage>
</organism>
<feature type="domain" description="Heterokaryon incompatibility" evidence="1">
    <location>
        <begin position="48"/>
        <end position="190"/>
    </location>
</feature>
<dbReference type="HOGENOM" id="CLU_002639_5_5_1"/>
<protein>
    <submittedName>
        <fullName evidence="2">Putative chromosome transmission fidelity protein</fullName>
    </submittedName>
</protein>
<dbReference type="EMBL" id="GL988043">
    <property type="protein sequence ID" value="EGS19885.1"/>
    <property type="molecule type" value="Genomic_DNA"/>
</dbReference>
<gene>
    <name evidence="2" type="ORF">CTHT_0043770</name>
</gene>
<dbReference type="KEGG" id="cthr:CTHT_0043770"/>
<dbReference type="Proteomes" id="UP000008066">
    <property type="component" value="Unassembled WGS sequence"/>
</dbReference>
<evidence type="ECO:0000313" key="3">
    <source>
        <dbReference type="Proteomes" id="UP000008066"/>
    </source>
</evidence>